<feature type="compositionally biased region" description="Basic and acidic residues" evidence="1">
    <location>
        <begin position="32"/>
        <end position="59"/>
    </location>
</feature>
<evidence type="ECO:0000313" key="4">
    <source>
        <dbReference type="EMBL" id="QOK22498.1"/>
    </source>
</evidence>
<accession>A0A1L3MJG4</accession>
<organism evidence="3 5">
    <name type="scientific">Janibacter indicus</name>
    <dbReference type="NCBI Taxonomy" id="857417"/>
    <lineage>
        <taxon>Bacteria</taxon>
        <taxon>Bacillati</taxon>
        <taxon>Actinomycetota</taxon>
        <taxon>Actinomycetes</taxon>
        <taxon>Micrococcales</taxon>
        <taxon>Intrasporangiaceae</taxon>
        <taxon>Janibacter</taxon>
    </lineage>
</organism>
<keyword evidence="2" id="KW-0812">Transmembrane</keyword>
<feature type="transmembrane region" description="Helical" evidence="2">
    <location>
        <begin position="6"/>
        <end position="25"/>
    </location>
</feature>
<keyword evidence="5" id="KW-1185">Reference proteome</keyword>
<evidence type="ECO:0000256" key="1">
    <source>
        <dbReference type="SAM" id="MobiDB-lite"/>
    </source>
</evidence>
<name>A0A1L3MJG4_9MICO</name>
<dbReference type="EMBL" id="CP062789">
    <property type="protein sequence ID" value="QOK22498.1"/>
    <property type="molecule type" value="Genomic_DNA"/>
</dbReference>
<dbReference type="EMBL" id="CP013290">
    <property type="protein sequence ID" value="APH02507.1"/>
    <property type="molecule type" value="Genomic_DNA"/>
</dbReference>
<reference evidence="3 5" key="1">
    <citation type="submission" date="2015-11" db="EMBL/GenBank/DDBJ databases">
        <authorList>
            <person name="Zhang Y."/>
            <person name="Guo Z."/>
        </authorList>
    </citation>
    <scope>NUCLEOTIDE SEQUENCE [LARGE SCALE GENOMIC DNA]</scope>
    <source>
        <strain evidence="3 5">YFY001</strain>
    </source>
</reference>
<evidence type="ECO:0000313" key="6">
    <source>
        <dbReference type="Proteomes" id="UP000593998"/>
    </source>
</evidence>
<dbReference type="AlphaFoldDB" id="A0A1L3MJG4"/>
<dbReference type="Proteomes" id="UP000182938">
    <property type="component" value="Chromosome"/>
</dbReference>
<reference evidence="4 6" key="2">
    <citation type="submission" date="2020-10" db="EMBL/GenBank/DDBJ databases">
        <title>Janibacter indicus TT2 genome sequence.</title>
        <authorList>
            <person name="Lee K."/>
            <person name="Ganzorig M."/>
        </authorList>
    </citation>
    <scope>NUCLEOTIDE SEQUENCE [LARGE SCALE GENOMIC DNA]</scope>
    <source>
        <strain evidence="4 6">TT2</strain>
    </source>
</reference>
<evidence type="ECO:0000256" key="2">
    <source>
        <dbReference type="SAM" id="Phobius"/>
    </source>
</evidence>
<dbReference type="RefSeq" id="WP_072625648.1">
    <property type="nucleotide sequence ID" value="NZ_CBDRLL010000001.1"/>
</dbReference>
<dbReference type="Proteomes" id="UP000593998">
    <property type="component" value="Chromosome"/>
</dbReference>
<dbReference type="KEGG" id="jte:ASJ30_14010"/>
<feature type="region of interest" description="Disordered" evidence="1">
    <location>
        <begin position="32"/>
        <end position="66"/>
    </location>
</feature>
<evidence type="ECO:0000313" key="3">
    <source>
        <dbReference type="EMBL" id="APH02507.1"/>
    </source>
</evidence>
<sequence>MGGEALFWIFIVVFSLLMIAGFFLLDRPRRSREVPTRLSVHTDPKDPRGRHQPAERVDPTETTNRL</sequence>
<proteinExistence type="predicted"/>
<keyword evidence="2" id="KW-1133">Transmembrane helix</keyword>
<protein>
    <submittedName>
        <fullName evidence="3">Uncharacterized protein</fullName>
    </submittedName>
</protein>
<gene>
    <name evidence="3" type="ORF">ASJ30_14010</name>
    <name evidence="4" type="ORF">IGS73_15735</name>
</gene>
<keyword evidence="2" id="KW-0472">Membrane</keyword>
<evidence type="ECO:0000313" key="5">
    <source>
        <dbReference type="Proteomes" id="UP000182938"/>
    </source>
</evidence>